<keyword evidence="8 11" id="KW-0378">Hydrolase</keyword>
<dbReference type="EMBL" id="ML975185">
    <property type="protein sequence ID" value="KAF1808352.1"/>
    <property type="molecule type" value="Genomic_DNA"/>
</dbReference>
<dbReference type="CDD" id="cd22745">
    <property type="entry name" value="OTU_OTU1"/>
    <property type="match status" value="1"/>
</dbReference>
<keyword evidence="3 11" id="KW-0963">Cytoplasm</keyword>
<comment type="function">
    <text evidence="11">Hydrolase that can remove conjugated ubiquitin from proteins and may therefore play an important regulatory role at the level of protein turnover by preventing degradation.</text>
</comment>
<dbReference type="RefSeq" id="XP_033529983.1">
    <property type="nucleotide sequence ID" value="XM_033674511.1"/>
</dbReference>
<evidence type="ECO:0000256" key="6">
    <source>
        <dbReference type="ARBA" id="ARBA00022771"/>
    </source>
</evidence>
<keyword evidence="9 11" id="KW-0788">Thiol protease</keyword>
<dbReference type="GO" id="GO:0004843">
    <property type="term" value="F:cysteine-type deubiquitinase activity"/>
    <property type="evidence" value="ECO:0007669"/>
    <property type="project" value="UniProtKB-UniRule"/>
</dbReference>
<accession>A0A6G1FRQ7</accession>
<evidence type="ECO:0000256" key="4">
    <source>
        <dbReference type="ARBA" id="ARBA00022670"/>
    </source>
</evidence>
<evidence type="ECO:0000256" key="10">
    <source>
        <dbReference type="ARBA" id="ARBA00022833"/>
    </source>
</evidence>
<dbReference type="GO" id="GO:0005829">
    <property type="term" value="C:cytosol"/>
    <property type="evidence" value="ECO:0007669"/>
    <property type="project" value="TreeGrafter"/>
</dbReference>
<dbReference type="Pfam" id="PF21403">
    <property type="entry name" value="OTU1_UBXL"/>
    <property type="match status" value="1"/>
</dbReference>
<reference evidence="14 16" key="1">
    <citation type="submission" date="2020-01" db="EMBL/GenBank/DDBJ databases">
        <authorList>
            <consortium name="DOE Joint Genome Institute"/>
            <person name="Haridas S."/>
            <person name="Albert R."/>
            <person name="Binder M."/>
            <person name="Bloem J."/>
            <person name="Labutti K."/>
            <person name="Salamov A."/>
            <person name="Andreopoulos B."/>
            <person name="Baker S.E."/>
            <person name="Barry K."/>
            <person name="Bills G."/>
            <person name="Bluhm B.H."/>
            <person name="Cannon C."/>
            <person name="Castanera R."/>
            <person name="Culley D.E."/>
            <person name="Daum C."/>
            <person name="Ezra D."/>
            <person name="Gonzalez J.B."/>
            <person name="Henrissat B."/>
            <person name="Kuo A."/>
            <person name="Liang C."/>
            <person name="Lipzen A."/>
            <person name="Lutzoni F."/>
            <person name="Magnuson J."/>
            <person name="Mondo S."/>
            <person name="Nolan M."/>
            <person name="Ohm R."/>
            <person name="Pangilinan J."/>
            <person name="Park H.-J."/>
            <person name="Ramirez L."/>
            <person name="Alfaro M."/>
            <person name="Sun H."/>
            <person name="Tritt A."/>
            <person name="Yoshinaga Y."/>
            <person name="Zwiers L.-H."/>
            <person name="Turgeon B.G."/>
            <person name="Goodwin S.B."/>
            <person name="Spatafora J.W."/>
            <person name="Crous P.W."/>
            <person name="Grigoriev I.V."/>
        </authorList>
    </citation>
    <scope>NUCLEOTIDE SEQUENCE</scope>
    <source>
        <strain evidence="14 16">CBS 781.70</strain>
    </source>
</reference>
<evidence type="ECO:0000256" key="9">
    <source>
        <dbReference type="ARBA" id="ARBA00022807"/>
    </source>
</evidence>
<dbReference type="InterPro" id="IPR003323">
    <property type="entry name" value="OTU_dom"/>
</dbReference>
<dbReference type="GO" id="GO:0008270">
    <property type="term" value="F:zinc ion binding"/>
    <property type="evidence" value="ECO:0007669"/>
    <property type="project" value="UniProtKB-KW"/>
</dbReference>
<keyword evidence="6" id="KW-0863">Zinc-finger</keyword>
<dbReference type="EC" id="3.4.19.12" evidence="11"/>
<reference evidence="16" key="2">
    <citation type="submission" date="2020-04" db="EMBL/GenBank/DDBJ databases">
        <authorList>
            <consortium name="NCBI Genome Project"/>
        </authorList>
    </citation>
    <scope>NUCLEOTIDE SEQUENCE</scope>
    <source>
        <strain evidence="16">CBS 781.70</strain>
    </source>
</reference>
<comment type="catalytic activity">
    <reaction evidence="1 11">
        <text>Thiol-dependent hydrolysis of ester, thioester, amide, peptide and isopeptide bonds formed by the C-terminal Gly of ubiquitin (a 76-residue protein attached to proteins as an intracellular targeting signal).</text>
        <dbReference type="EC" id="3.4.19.12"/>
    </reaction>
</comment>
<dbReference type="InterPro" id="IPR048857">
    <property type="entry name" value="OTU1_Ubl"/>
</dbReference>
<name>A0A6G1FRQ7_9PEZI</name>
<evidence type="ECO:0000259" key="13">
    <source>
        <dbReference type="PROSITE" id="PS50802"/>
    </source>
</evidence>
<dbReference type="GO" id="GO:0030968">
    <property type="term" value="P:endoplasmic reticulum unfolded protein response"/>
    <property type="evidence" value="ECO:0007669"/>
    <property type="project" value="TreeGrafter"/>
</dbReference>
<dbReference type="CDD" id="cd17059">
    <property type="entry name" value="Ubl_OTU1"/>
    <property type="match status" value="1"/>
</dbReference>
<dbReference type="PROSITE" id="PS50802">
    <property type="entry name" value="OTU"/>
    <property type="match status" value="1"/>
</dbReference>
<dbReference type="Gene3D" id="3.90.70.80">
    <property type="match status" value="1"/>
</dbReference>
<evidence type="ECO:0000256" key="8">
    <source>
        <dbReference type="ARBA" id="ARBA00022801"/>
    </source>
</evidence>
<dbReference type="AlphaFoldDB" id="A0A6G1FRQ7"/>
<feature type="region of interest" description="Disordered" evidence="12">
    <location>
        <begin position="79"/>
        <end position="126"/>
    </location>
</feature>
<evidence type="ECO:0000313" key="14">
    <source>
        <dbReference type="EMBL" id="KAF1808352.1"/>
    </source>
</evidence>
<evidence type="ECO:0000256" key="1">
    <source>
        <dbReference type="ARBA" id="ARBA00000707"/>
    </source>
</evidence>
<dbReference type="GO" id="GO:0036503">
    <property type="term" value="P:ERAD pathway"/>
    <property type="evidence" value="ECO:0007669"/>
    <property type="project" value="TreeGrafter"/>
</dbReference>
<keyword evidence="15" id="KW-1185">Reference proteome</keyword>
<keyword evidence="4" id="KW-0645">Protease</keyword>
<dbReference type="PANTHER" id="PTHR13312">
    <property type="entry name" value="HIV-INDUCED PROTEIN-7-LIKE PROTEASE"/>
    <property type="match status" value="1"/>
</dbReference>
<dbReference type="Gene3D" id="3.10.20.90">
    <property type="entry name" value="Phosphatidylinositol 3-kinase Catalytic Subunit, Chain A, domain 1"/>
    <property type="match status" value="1"/>
</dbReference>
<dbReference type="GO" id="GO:0005634">
    <property type="term" value="C:nucleus"/>
    <property type="evidence" value="ECO:0007669"/>
    <property type="project" value="TreeGrafter"/>
</dbReference>
<dbReference type="GO" id="GO:0016579">
    <property type="term" value="P:protein deubiquitination"/>
    <property type="evidence" value="ECO:0007669"/>
    <property type="project" value="TreeGrafter"/>
</dbReference>
<evidence type="ECO:0000256" key="11">
    <source>
        <dbReference type="RuleBase" id="RU367104"/>
    </source>
</evidence>
<evidence type="ECO:0000256" key="5">
    <source>
        <dbReference type="ARBA" id="ARBA00022723"/>
    </source>
</evidence>
<dbReference type="FunFam" id="3.90.70.80:FF:000016">
    <property type="entry name" value="Putative ubiquitin thioesterase otu1"/>
    <property type="match status" value="1"/>
</dbReference>
<proteinExistence type="predicted"/>
<dbReference type="SUPFAM" id="SSF54001">
    <property type="entry name" value="Cysteine proteinases"/>
    <property type="match status" value="1"/>
</dbReference>
<keyword evidence="7 11" id="KW-0833">Ubl conjugation pathway</keyword>
<evidence type="ECO:0000256" key="2">
    <source>
        <dbReference type="ARBA" id="ARBA00004496"/>
    </source>
</evidence>
<dbReference type="InterPro" id="IPR057766">
    <property type="entry name" value="Znf-C2H2_OTU1-like_C"/>
</dbReference>
<organism evidence="14">
    <name type="scientific">Eremomyces bilateralis CBS 781.70</name>
    <dbReference type="NCBI Taxonomy" id="1392243"/>
    <lineage>
        <taxon>Eukaryota</taxon>
        <taxon>Fungi</taxon>
        <taxon>Dikarya</taxon>
        <taxon>Ascomycota</taxon>
        <taxon>Pezizomycotina</taxon>
        <taxon>Dothideomycetes</taxon>
        <taxon>Dothideomycetes incertae sedis</taxon>
        <taxon>Eremomycetales</taxon>
        <taxon>Eremomycetaceae</taxon>
        <taxon>Eremomyces</taxon>
    </lineage>
</organism>
<evidence type="ECO:0000313" key="16">
    <source>
        <dbReference type="RefSeq" id="XP_033529983.1"/>
    </source>
</evidence>
<evidence type="ECO:0000313" key="15">
    <source>
        <dbReference type="Proteomes" id="UP000504638"/>
    </source>
</evidence>
<keyword evidence="10" id="KW-0862">Zinc</keyword>
<sequence>MRIRIRGPGGVSTVSLDGAATVSDLKASITEKTGLMSFTIKSGYPPQPLELPLDVTTTLNNIGINLDGEQLIIAAMGGNVSSRERRPASPSKNKSNTLSQPSQPLALERKTRDVSNDPPELPFDTHSGTLVLRVMPDDNSCLFRAIGTAVFGVNQDAMGDLRNMVSAGIQSQPETYSEAVLQRSPEAYCDWIQHPDSWGGAIEMGILSQSLGIEICSVSVQDQRIDRFNEGAPRRCVLVYSGIHYDVIALNPSSPPFDKADMPAEVDITIFEGYDDEVLIRAQELCQVLQKRGYFTDTAKFDIQCNVCKWKGNGEQAATQHATETGHMNFGET</sequence>
<comment type="subcellular location">
    <subcellularLocation>
        <location evidence="2 11">Cytoplasm</location>
    </subcellularLocation>
</comment>
<dbReference type="OrthoDB" id="65596at2759"/>
<feature type="compositionally biased region" description="Polar residues" evidence="12">
    <location>
        <begin position="90"/>
        <end position="103"/>
    </location>
</feature>
<dbReference type="Pfam" id="PF24560">
    <property type="entry name" value="zf-C2H2_OTU1_C"/>
    <property type="match status" value="1"/>
</dbReference>
<dbReference type="PANTHER" id="PTHR13312:SF0">
    <property type="entry name" value="UBIQUITIN THIOESTERASE OTU1"/>
    <property type="match status" value="1"/>
</dbReference>
<evidence type="ECO:0000256" key="7">
    <source>
        <dbReference type="ARBA" id="ARBA00022786"/>
    </source>
</evidence>
<evidence type="ECO:0000256" key="12">
    <source>
        <dbReference type="SAM" id="MobiDB-lite"/>
    </source>
</evidence>
<evidence type="ECO:0000256" key="3">
    <source>
        <dbReference type="ARBA" id="ARBA00022490"/>
    </source>
</evidence>
<protein>
    <recommendedName>
        <fullName evidence="11">Ubiquitin thioesterase OTU</fullName>
        <ecNumber evidence="11">3.4.19.12</ecNumber>
    </recommendedName>
</protein>
<dbReference type="GeneID" id="54415081"/>
<keyword evidence="5" id="KW-0479">Metal-binding</keyword>
<feature type="domain" description="OTU" evidence="13">
    <location>
        <begin position="130"/>
        <end position="251"/>
    </location>
</feature>
<dbReference type="Proteomes" id="UP000504638">
    <property type="component" value="Unplaced"/>
</dbReference>
<gene>
    <name evidence="14 16" type="ORF">P152DRAFT_223656</name>
</gene>
<dbReference type="Pfam" id="PF02338">
    <property type="entry name" value="OTU"/>
    <property type="match status" value="1"/>
</dbReference>
<reference evidence="16" key="3">
    <citation type="submission" date="2025-04" db="UniProtKB">
        <authorList>
            <consortium name="RefSeq"/>
        </authorList>
    </citation>
    <scope>IDENTIFICATION</scope>
    <source>
        <strain evidence="16">CBS 781.70</strain>
    </source>
</reference>
<dbReference type="InterPro" id="IPR038765">
    <property type="entry name" value="Papain-like_cys_pep_sf"/>
</dbReference>